<dbReference type="EC" id="2.4.-.-" evidence="2"/>
<dbReference type="InterPro" id="IPR001173">
    <property type="entry name" value="Glyco_trans_2-like"/>
</dbReference>
<dbReference type="Pfam" id="PF00535">
    <property type="entry name" value="Glycos_transf_2"/>
    <property type="match status" value="1"/>
</dbReference>
<feature type="domain" description="Glycosyltransferase 2-like" evidence="1">
    <location>
        <begin position="1"/>
        <end position="129"/>
    </location>
</feature>
<keyword evidence="3" id="KW-1185">Reference proteome</keyword>
<gene>
    <name evidence="2" type="ORF">ACFSDX_25105</name>
</gene>
<accession>A0ABW4R1H5</accession>
<organism evidence="2 3">
    <name type="scientific">Hymenobacter bucti</name>
    <dbReference type="NCBI Taxonomy" id="1844114"/>
    <lineage>
        <taxon>Bacteria</taxon>
        <taxon>Pseudomonadati</taxon>
        <taxon>Bacteroidota</taxon>
        <taxon>Cytophagia</taxon>
        <taxon>Cytophagales</taxon>
        <taxon>Hymenobacteraceae</taxon>
        <taxon>Hymenobacter</taxon>
    </lineage>
</organism>
<dbReference type="InterPro" id="IPR029044">
    <property type="entry name" value="Nucleotide-diphossugar_trans"/>
</dbReference>
<protein>
    <submittedName>
        <fullName evidence="2">Glycosyltransferase</fullName>
        <ecNumber evidence="2">2.4.-.-</ecNumber>
    </submittedName>
</protein>
<keyword evidence="2" id="KW-0328">Glycosyltransferase</keyword>
<dbReference type="Gene3D" id="3.90.550.10">
    <property type="entry name" value="Spore Coat Polysaccharide Biosynthesis Protein SpsA, Chain A"/>
    <property type="match status" value="1"/>
</dbReference>
<dbReference type="CDD" id="cd00761">
    <property type="entry name" value="Glyco_tranf_GTA_type"/>
    <property type="match status" value="1"/>
</dbReference>
<dbReference type="GO" id="GO:0016757">
    <property type="term" value="F:glycosyltransferase activity"/>
    <property type="evidence" value="ECO:0007669"/>
    <property type="project" value="UniProtKB-KW"/>
</dbReference>
<dbReference type="Gene3D" id="3.40.50.150">
    <property type="entry name" value="Vaccinia Virus protein VP39"/>
    <property type="match status" value="1"/>
</dbReference>
<dbReference type="RefSeq" id="WP_382318718.1">
    <property type="nucleotide sequence ID" value="NZ_JBHUFD010000019.1"/>
</dbReference>
<evidence type="ECO:0000313" key="3">
    <source>
        <dbReference type="Proteomes" id="UP001597197"/>
    </source>
</evidence>
<sequence>MPTYNRREFVPHAIRYFLRQDYPHKELIILDDGTDAVADLVPDVPNIRYIRLANKVTLGAKLNLACSHAAGSILALWDDDDWYASRRLSYQVSTLQTEKTDVCGINKLLYYDLINHRAFQYRYPANQRTWISSLCFTKDLWQQNPFADINVGMDGLFIWATAPERISVLPDWTISVHMIHNQNVSPKRTAGQWWQPHAVADIQTILQADWQSYRPAEAVVVAPPPSQITVREGSPVPTVPKPVRNVYACLVHEHAECVLDLVRNLRHLDPESPIVLYNGGQNPDLLKSRAHWDALGVLVHPKPHPMQHGYLHQFALDTMAFALDTSPFDTLTIVDSDQLAIRAGYPAFLASFLASQTNIGLLSNRPERLTQATQDIWPVTQAFKEYDLWKPWLRRFADGESKFVHWTFWPSTIFTADAARDLTRLFREDPQLQHLMIQTKIWATEEIILPTLVRLLGYEIARNPCSHTYVQYRQAYSQQQLQQAFTQPDAYWVHPVERHYEDTVRQHTRRHFNHYTCEKPADCFDTQAAPSLFRPLALIRHLKTMEGWLSDEEADLLLAITLKVCQGASAPPVVVEVGSYHGKSTVLIGSVIKAFCPQARLIAIDLHDGKLGAADQELQVLPPSLIPFKMNLVKAGVADVVQVIQKRADEVPWQTPIALLFIDGLHDYPNVARDFWHFADYLQPNAYVAFHDYADYYPGVQGFVRELIASKAYRKIQVAETLVVLQKV</sequence>
<dbReference type="Proteomes" id="UP001597197">
    <property type="component" value="Unassembled WGS sequence"/>
</dbReference>
<dbReference type="PANTHER" id="PTHR22916">
    <property type="entry name" value="GLYCOSYLTRANSFERASE"/>
    <property type="match status" value="1"/>
</dbReference>
<dbReference type="PANTHER" id="PTHR22916:SF3">
    <property type="entry name" value="UDP-GLCNAC:BETAGAL BETA-1,3-N-ACETYLGLUCOSAMINYLTRANSFERASE-LIKE PROTEIN 1"/>
    <property type="match status" value="1"/>
</dbReference>
<evidence type="ECO:0000259" key="1">
    <source>
        <dbReference type="Pfam" id="PF00535"/>
    </source>
</evidence>
<dbReference type="SUPFAM" id="SSF53448">
    <property type="entry name" value="Nucleotide-diphospho-sugar transferases"/>
    <property type="match status" value="1"/>
</dbReference>
<evidence type="ECO:0000313" key="2">
    <source>
        <dbReference type="EMBL" id="MFD1875733.1"/>
    </source>
</evidence>
<dbReference type="SUPFAM" id="SSF53335">
    <property type="entry name" value="S-adenosyl-L-methionine-dependent methyltransferases"/>
    <property type="match status" value="1"/>
</dbReference>
<dbReference type="EMBL" id="JBHUFD010000019">
    <property type="protein sequence ID" value="MFD1875733.1"/>
    <property type="molecule type" value="Genomic_DNA"/>
</dbReference>
<dbReference type="Pfam" id="PF13578">
    <property type="entry name" value="Methyltransf_24"/>
    <property type="match status" value="1"/>
</dbReference>
<keyword evidence="2" id="KW-0808">Transferase</keyword>
<dbReference type="InterPro" id="IPR029063">
    <property type="entry name" value="SAM-dependent_MTases_sf"/>
</dbReference>
<reference evidence="3" key="1">
    <citation type="journal article" date="2019" name="Int. J. Syst. Evol. Microbiol.">
        <title>The Global Catalogue of Microorganisms (GCM) 10K type strain sequencing project: providing services to taxonomists for standard genome sequencing and annotation.</title>
        <authorList>
            <consortium name="The Broad Institute Genomics Platform"/>
            <consortium name="The Broad Institute Genome Sequencing Center for Infectious Disease"/>
            <person name="Wu L."/>
            <person name="Ma J."/>
        </authorList>
    </citation>
    <scope>NUCLEOTIDE SEQUENCE [LARGE SCALE GENOMIC DNA]</scope>
    <source>
        <strain evidence="3">CGMCC 1.15795</strain>
    </source>
</reference>
<comment type="caution">
    <text evidence="2">The sequence shown here is derived from an EMBL/GenBank/DDBJ whole genome shotgun (WGS) entry which is preliminary data.</text>
</comment>
<proteinExistence type="predicted"/>
<name>A0ABW4R1H5_9BACT</name>